<dbReference type="InterPro" id="IPR005939">
    <property type="entry name" value="BLH_phosphatase-like"/>
</dbReference>
<sequence>MPYARLNDKMSVAPQITPDDLPELVQQGFKAVVCNRPDFEVPPDLSSEAMRAACEGAGVAFFNNPLAPGGLTGEAVTAQAQAMNATDGPVLAYCASGTRSAILWAFATAGDNEMTSQDILKALDTAGYAFPGIGPQLEQFSSQNT</sequence>
<evidence type="ECO:0000259" key="1">
    <source>
        <dbReference type="Pfam" id="PF04273"/>
    </source>
</evidence>
<accession>A0A238J5L0</accession>
<proteinExistence type="predicted"/>
<keyword evidence="2" id="KW-0378">Hydrolase</keyword>
<dbReference type="OrthoDB" id="9805710at2"/>
<dbReference type="InterPro" id="IPR029021">
    <property type="entry name" value="Prot-tyrosine_phosphatase-like"/>
</dbReference>
<dbReference type="NCBIfam" id="TIGR01244">
    <property type="entry name" value="TIGR01244 family sulfur transferase"/>
    <property type="match status" value="1"/>
</dbReference>
<organism evidence="2 3">
    <name type="scientific">Boseongicola aestuarii</name>
    <dbReference type="NCBI Taxonomy" id="1470561"/>
    <lineage>
        <taxon>Bacteria</taxon>
        <taxon>Pseudomonadati</taxon>
        <taxon>Pseudomonadota</taxon>
        <taxon>Alphaproteobacteria</taxon>
        <taxon>Rhodobacterales</taxon>
        <taxon>Paracoccaceae</taxon>
        <taxon>Boseongicola</taxon>
    </lineage>
</organism>
<evidence type="ECO:0000313" key="3">
    <source>
        <dbReference type="Proteomes" id="UP000201838"/>
    </source>
</evidence>
<gene>
    <name evidence="2" type="primary">blh</name>
    <name evidence="2" type="ORF">BOA8489_03365</name>
</gene>
<name>A0A238J5L0_9RHOB</name>
<keyword evidence="3" id="KW-1185">Reference proteome</keyword>
<dbReference type="RefSeq" id="WP_093975428.1">
    <property type="nucleotide sequence ID" value="NZ_FXXQ01000013.1"/>
</dbReference>
<reference evidence="2 3" key="1">
    <citation type="submission" date="2017-05" db="EMBL/GenBank/DDBJ databases">
        <authorList>
            <person name="Song R."/>
            <person name="Chenine A.L."/>
            <person name="Ruprecht R.M."/>
        </authorList>
    </citation>
    <scope>NUCLEOTIDE SEQUENCE [LARGE SCALE GENOMIC DNA]</scope>
    <source>
        <strain evidence="2 3">CECT 8489</strain>
    </source>
</reference>
<feature type="domain" description="Beta-lactamase hydrolase-like protein phosphatase-like" evidence="1">
    <location>
        <begin position="6"/>
        <end position="110"/>
    </location>
</feature>
<dbReference type="SUPFAM" id="SSF52799">
    <property type="entry name" value="(Phosphotyrosine protein) phosphatases II"/>
    <property type="match status" value="1"/>
</dbReference>
<dbReference type="Gene3D" id="3.90.190.10">
    <property type="entry name" value="Protein tyrosine phosphatase superfamily"/>
    <property type="match status" value="1"/>
</dbReference>
<dbReference type="EC" id="3.-.-.-" evidence="2"/>
<dbReference type="AlphaFoldDB" id="A0A238J5L0"/>
<dbReference type="GO" id="GO:0016787">
    <property type="term" value="F:hydrolase activity"/>
    <property type="evidence" value="ECO:0007669"/>
    <property type="project" value="UniProtKB-KW"/>
</dbReference>
<protein>
    <submittedName>
        <fullName evidence="2">Beta-lactamase hydrolase-like protein</fullName>
        <ecNumber evidence="2">3.-.-.-</ecNumber>
    </submittedName>
</protein>
<dbReference type="Proteomes" id="UP000201838">
    <property type="component" value="Unassembled WGS sequence"/>
</dbReference>
<dbReference type="EMBL" id="FXXQ01000013">
    <property type="protein sequence ID" value="SMX25230.1"/>
    <property type="molecule type" value="Genomic_DNA"/>
</dbReference>
<evidence type="ECO:0000313" key="2">
    <source>
        <dbReference type="EMBL" id="SMX25230.1"/>
    </source>
</evidence>
<dbReference type="Pfam" id="PF04273">
    <property type="entry name" value="BLH_phosphatase"/>
    <property type="match status" value="1"/>
</dbReference>